<organism evidence="2 3">
    <name type="scientific">Sphenostylis stenocarpa</name>
    <dbReference type="NCBI Taxonomy" id="92480"/>
    <lineage>
        <taxon>Eukaryota</taxon>
        <taxon>Viridiplantae</taxon>
        <taxon>Streptophyta</taxon>
        <taxon>Embryophyta</taxon>
        <taxon>Tracheophyta</taxon>
        <taxon>Spermatophyta</taxon>
        <taxon>Magnoliopsida</taxon>
        <taxon>eudicotyledons</taxon>
        <taxon>Gunneridae</taxon>
        <taxon>Pentapetalae</taxon>
        <taxon>rosids</taxon>
        <taxon>fabids</taxon>
        <taxon>Fabales</taxon>
        <taxon>Fabaceae</taxon>
        <taxon>Papilionoideae</taxon>
        <taxon>50 kb inversion clade</taxon>
        <taxon>NPAAA clade</taxon>
        <taxon>indigoferoid/millettioid clade</taxon>
        <taxon>Phaseoleae</taxon>
        <taxon>Sphenostylis</taxon>
    </lineage>
</organism>
<keyword evidence="1" id="KW-0472">Membrane</keyword>
<accession>A0AA86W1P1</accession>
<keyword evidence="1" id="KW-0812">Transmembrane</keyword>
<reference evidence="2" key="1">
    <citation type="submission" date="2023-10" db="EMBL/GenBank/DDBJ databases">
        <authorList>
            <person name="Domelevo Entfellner J.-B."/>
        </authorList>
    </citation>
    <scope>NUCLEOTIDE SEQUENCE</scope>
</reference>
<protein>
    <submittedName>
        <fullName evidence="2">Uncharacterized protein</fullName>
    </submittedName>
</protein>
<name>A0AA86W1P1_9FABA</name>
<sequence length="119" mass="13491">MVMTGLEKKIFKKDINGKGCIVINLNSGICSILFSVGGAQAFYVPFLFFDRLERARVNIAEWWTINSARVPKLRCSIKLHRSRIDVIWKVVVIVYDTVCILASHHIGSDFLPFSVTFSI</sequence>
<evidence type="ECO:0000256" key="1">
    <source>
        <dbReference type="SAM" id="Phobius"/>
    </source>
</evidence>
<dbReference type="AlphaFoldDB" id="A0AA86W1P1"/>
<keyword evidence="1" id="KW-1133">Transmembrane helix</keyword>
<proteinExistence type="predicted"/>
<gene>
    <name evidence="2" type="ORF">AYBTSS11_LOCUS28972</name>
</gene>
<dbReference type="Gramene" id="rna-AYBTSS11_LOCUS28972">
    <property type="protein sequence ID" value="CAJ1976829.1"/>
    <property type="gene ID" value="gene-AYBTSS11_LOCUS28972"/>
</dbReference>
<dbReference type="Proteomes" id="UP001189624">
    <property type="component" value="Chromosome 10"/>
</dbReference>
<keyword evidence="3" id="KW-1185">Reference proteome</keyword>
<evidence type="ECO:0000313" key="2">
    <source>
        <dbReference type="EMBL" id="CAJ1976829.1"/>
    </source>
</evidence>
<evidence type="ECO:0000313" key="3">
    <source>
        <dbReference type="Proteomes" id="UP001189624"/>
    </source>
</evidence>
<feature type="transmembrane region" description="Helical" evidence="1">
    <location>
        <begin position="21"/>
        <end position="43"/>
    </location>
</feature>
<dbReference type="EMBL" id="OY731407">
    <property type="protein sequence ID" value="CAJ1976829.1"/>
    <property type="molecule type" value="Genomic_DNA"/>
</dbReference>